<name>A0A6J2XFU1_SITOR</name>
<dbReference type="GO" id="GO:0032543">
    <property type="term" value="P:mitochondrial translation"/>
    <property type="evidence" value="ECO:0007669"/>
    <property type="project" value="InterPro"/>
</dbReference>
<evidence type="ECO:0000256" key="7">
    <source>
        <dbReference type="ARBA" id="ARBA00035181"/>
    </source>
</evidence>
<organism evidence="9 10">
    <name type="scientific">Sitophilus oryzae</name>
    <name type="common">Rice weevil</name>
    <name type="synonym">Curculio oryzae</name>
    <dbReference type="NCBI Taxonomy" id="7048"/>
    <lineage>
        <taxon>Eukaryota</taxon>
        <taxon>Metazoa</taxon>
        <taxon>Ecdysozoa</taxon>
        <taxon>Arthropoda</taxon>
        <taxon>Hexapoda</taxon>
        <taxon>Insecta</taxon>
        <taxon>Pterygota</taxon>
        <taxon>Neoptera</taxon>
        <taxon>Endopterygota</taxon>
        <taxon>Coleoptera</taxon>
        <taxon>Polyphaga</taxon>
        <taxon>Cucujiformia</taxon>
        <taxon>Curculionidae</taxon>
        <taxon>Dryophthorinae</taxon>
        <taxon>Sitophilus</taxon>
    </lineage>
</organism>
<evidence type="ECO:0000313" key="9">
    <source>
        <dbReference type="Proteomes" id="UP000504635"/>
    </source>
</evidence>
<dbReference type="OrthoDB" id="10249237at2759"/>
<evidence type="ECO:0000256" key="3">
    <source>
        <dbReference type="ARBA" id="ARBA00022946"/>
    </source>
</evidence>
<keyword evidence="9" id="KW-1185">Reference proteome</keyword>
<evidence type="ECO:0000256" key="8">
    <source>
        <dbReference type="ARBA" id="ARBA00035425"/>
    </source>
</evidence>
<dbReference type="RefSeq" id="XP_030750147.1">
    <property type="nucleotide sequence ID" value="XM_030894287.1"/>
</dbReference>
<dbReference type="GO" id="GO:0005762">
    <property type="term" value="C:mitochondrial large ribosomal subunit"/>
    <property type="evidence" value="ECO:0007669"/>
    <property type="project" value="InterPro"/>
</dbReference>
<gene>
    <name evidence="10" type="primary">LOC115877936</name>
</gene>
<dbReference type="GeneID" id="115877936"/>
<dbReference type="PANTHER" id="PTHR34090">
    <property type="entry name" value="39S RIBOSOMAL PROTEIN L52, MITOCHONDRIAL"/>
    <property type="match status" value="1"/>
</dbReference>
<protein>
    <recommendedName>
        <fullName evidence="7">Large ribosomal subunit protein mL52</fullName>
    </recommendedName>
    <alternativeName>
        <fullName evidence="8">39S ribosomal protein L52, mitochondrial</fullName>
    </alternativeName>
</protein>
<dbReference type="Pfam" id="PF18699">
    <property type="entry name" value="MRPL52"/>
    <property type="match status" value="1"/>
</dbReference>
<evidence type="ECO:0000256" key="2">
    <source>
        <dbReference type="ARBA" id="ARBA00007232"/>
    </source>
</evidence>
<evidence type="ECO:0000256" key="5">
    <source>
        <dbReference type="ARBA" id="ARBA00023128"/>
    </source>
</evidence>
<evidence type="ECO:0000256" key="1">
    <source>
        <dbReference type="ARBA" id="ARBA00004173"/>
    </source>
</evidence>
<accession>A0A6J2XFU1</accession>
<dbReference type="AlphaFoldDB" id="A0A6J2XFU1"/>
<evidence type="ECO:0000256" key="4">
    <source>
        <dbReference type="ARBA" id="ARBA00022980"/>
    </source>
</evidence>
<dbReference type="InterPro" id="IPR034596">
    <property type="entry name" value="Ribosomal_mL52"/>
</dbReference>
<dbReference type="FunCoup" id="A0A6J2XFU1">
    <property type="interactions" value="355"/>
</dbReference>
<dbReference type="PANTHER" id="PTHR34090:SF1">
    <property type="entry name" value="LARGE RIBOSOMAL SUBUNIT PROTEIN ML52"/>
    <property type="match status" value="1"/>
</dbReference>
<keyword evidence="3" id="KW-0809">Transit peptide</keyword>
<comment type="similarity">
    <text evidence="2">Belongs to the mitochondrion-specific ribosomal protein mL52 family.</text>
</comment>
<proteinExistence type="inferred from homology"/>
<reference evidence="10" key="1">
    <citation type="submission" date="2025-08" db="UniProtKB">
        <authorList>
            <consortium name="RefSeq"/>
        </authorList>
    </citation>
    <scope>IDENTIFICATION</scope>
    <source>
        <tissue evidence="10">Gonads</tissue>
    </source>
</reference>
<dbReference type="Proteomes" id="UP000504635">
    <property type="component" value="Unplaced"/>
</dbReference>
<dbReference type="KEGG" id="soy:115877936"/>
<evidence type="ECO:0000256" key="6">
    <source>
        <dbReference type="ARBA" id="ARBA00023274"/>
    </source>
</evidence>
<evidence type="ECO:0000313" key="10">
    <source>
        <dbReference type="RefSeq" id="XP_030750147.1"/>
    </source>
</evidence>
<dbReference type="CTD" id="122704"/>
<keyword evidence="6" id="KW-0687">Ribonucleoprotein</keyword>
<sequence>MLQIRNNALLLCRLCVQKRSFSFTSQNNLNQKYRKEKNLPLNPNASGILTDGPDFSYLDGRLTPLTQGQKRRVLGQEKVKRQIISLSKEIDFAVEYHKQLQDKEAKEKAQILERKLKPKGVELLKSE</sequence>
<keyword evidence="4 10" id="KW-0689">Ribosomal protein</keyword>
<comment type="subcellular location">
    <subcellularLocation>
        <location evidence="1">Mitochondrion</location>
    </subcellularLocation>
</comment>
<dbReference type="InParanoid" id="A0A6J2XFU1"/>
<keyword evidence="5" id="KW-0496">Mitochondrion</keyword>
<dbReference type="GO" id="GO:0003735">
    <property type="term" value="F:structural constituent of ribosome"/>
    <property type="evidence" value="ECO:0007669"/>
    <property type="project" value="InterPro"/>
</dbReference>